<dbReference type="InterPro" id="IPR009922">
    <property type="entry name" value="DUF1457"/>
</dbReference>
<gene>
    <name evidence="1" type="ORF">ACFO5Q_08200</name>
</gene>
<keyword evidence="2" id="KW-1185">Reference proteome</keyword>
<organism evidence="1 2">
    <name type="scientific">Kordiimonas lipolytica</name>
    <dbReference type="NCBI Taxonomy" id="1662421"/>
    <lineage>
        <taxon>Bacteria</taxon>
        <taxon>Pseudomonadati</taxon>
        <taxon>Pseudomonadota</taxon>
        <taxon>Alphaproteobacteria</taxon>
        <taxon>Kordiimonadales</taxon>
        <taxon>Kordiimonadaceae</taxon>
        <taxon>Kordiimonas</taxon>
    </lineage>
</organism>
<name>A0ABV8UAJ8_9PROT</name>
<comment type="caution">
    <text evidence="1">The sequence shown here is derived from an EMBL/GenBank/DDBJ whole genome shotgun (WGS) entry which is preliminary data.</text>
</comment>
<dbReference type="RefSeq" id="WP_269448991.1">
    <property type="nucleotide sequence ID" value="NZ_JBHSCR010000005.1"/>
</dbReference>
<evidence type="ECO:0000313" key="1">
    <source>
        <dbReference type="EMBL" id="MFC4347821.1"/>
    </source>
</evidence>
<protein>
    <submittedName>
        <fullName evidence="1">PAS domain-containing protein</fullName>
    </submittedName>
</protein>
<dbReference type="Proteomes" id="UP001595776">
    <property type="component" value="Unassembled WGS sequence"/>
</dbReference>
<evidence type="ECO:0000313" key="2">
    <source>
        <dbReference type="Proteomes" id="UP001595776"/>
    </source>
</evidence>
<accession>A0ABV8UAJ8</accession>
<sequence length="187" mass="21025">MFEPPGEFAPFIKAWRGLPRRAHSFLPHKKDISPVLFGEFLHLVCITEFLAPRNMTIRFAGSEFERLAGFGSELENYYDILPERFLAATERFHDLIQTTPCGAYVSDVITAASGSRYVHDTVHLPLVNDEGAVRYLLVYGVGRKPYGDLSPRSTGNHNESNIKELFYMDVGNGAPREHVADFQFSAA</sequence>
<dbReference type="EMBL" id="JBHSCR010000005">
    <property type="protein sequence ID" value="MFC4347821.1"/>
    <property type="molecule type" value="Genomic_DNA"/>
</dbReference>
<reference evidence="2" key="1">
    <citation type="journal article" date="2019" name="Int. J. Syst. Evol. Microbiol.">
        <title>The Global Catalogue of Microorganisms (GCM) 10K type strain sequencing project: providing services to taxonomists for standard genome sequencing and annotation.</title>
        <authorList>
            <consortium name="The Broad Institute Genomics Platform"/>
            <consortium name="The Broad Institute Genome Sequencing Center for Infectious Disease"/>
            <person name="Wu L."/>
            <person name="Ma J."/>
        </authorList>
    </citation>
    <scope>NUCLEOTIDE SEQUENCE [LARGE SCALE GENOMIC DNA]</scope>
    <source>
        <strain evidence="2">CGMCC 1.15304</strain>
    </source>
</reference>
<dbReference type="Pfam" id="PF07310">
    <property type="entry name" value="PAS_5"/>
    <property type="match status" value="1"/>
</dbReference>
<proteinExistence type="predicted"/>